<feature type="transmembrane region" description="Helical" evidence="8">
    <location>
        <begin position="56"/>
        <end position="81"/>
    </location>
</feature>
<feature type="transmembrane region" description="Helical" evidence="8">
    <location>
        <begin position="130"/>
        <end position="152"/>
    </location>
</feature>
<keyword evidence="7 8" id="KW-0472">Membrane</keyword>
<comment type="caution">
    <text evidence="9">The sequence shown here is derived from an EMBL/GenBank/DDBJ whole genome shotgun (WGS) entry which is preliminary data.</text>
</comment>
<evidence type="ECO:0000256" key="6">
    <source>
        <dbReference type="ARBA" id="ARBA00022989"/>
    </source>
</evidence>
<accession>A0ABS2L4M5</accession>
<dbReference type="PANTHER" id="PTHR34979">
    <property type="entry name" value="INNER MEMBRANE PROTEIN YGAZ"/>
    <property type="match status" value="1"/>
</dbReference>
<evidence type="ECO:0000256" key="5">
    <source>
        <dbReference type="ARBA" id="ARBA00022692"/>
    </source>
</evidence>
<keyword evidence="3" id="KW-0813">Transport</keyword>
<evidence type="ECO:0000256" key="1">
    <source>
        <dbReference type="ARBA" id="ARBA00004651"/>
    </source>
</evidence>
<protein>
    <submittedName>
        <fullName evidence="9">Branched-subunit amino acid permease</fullName>
    </submittedName>
</protein>
<comment type="similarity">
    <text evidence="2">Belongs to the AzlC family.</text>
</comment>
<keyword evidence="5 8" id="KW-0812">Transmembrane</keyword>
<reference evidence="9 10" key="1">
    <citation type="submission" date="2021-01" db="EMBL/GenBank/DDBJ databases">
        <title>Sequencing the genomes of 1000 actinobacteria strains.</title>
        <authorList>
            <person name="Klenk H.-P."/>
        </authorList>
    </citation>
    <scope>NUCLEOTIDE SEQUENCE [LARGE SCALE GENOMIC DNA]</scope>
    <source>
        <strain evidence="9 10">DSM 13057</strain>
    </source>
</reference>
<evidence type="ECO:0000313" key="9">
    <source>
        <dbReference type="EMBL" id="MBM7472046.1"/>
    </source>
</evidence>
<name>A0ABS2L4M5_9MICO</name>
<sequence>MYSSPDSRSAARAGLAVGVATAAYGISFGALSTAAGLDVWQTCFLSLVMFTGGSQFALIGVLASGGLAAAPSAIAGAALLGSRNVIYALRMSPVVGSGWFRRTLAAHLTIDESVAVAVAQPTLVAQRAGFWVTGLVVFVGWNITTLLGALIGNLIGDVSAYGLDAAAAAAFLGLLWPRLKARQAQAVAVGAAVAATLLTPVLAPGLPVIVAALVAVLFGLTNWLGPRQGPQTAEIAPIEGMPS</sequence>
<dbReference type="Proteomes" id="UP000776164">
    <property type="component" value="Unassembled WGS sequence"/>
</dbReference>
<organism evidence="9 10">
    <name type="scientific">Subtercola frigoramans</name>
    <dbReference type="NCBI Taxonomy" id="120298"/>
    <lineage>
        <taxon>Bacteria</taxon>
        <taxon>Bacillati</taxon>
        <taxon>Actinomycetota</taxon>
        <taxon>Actinomycetes</taxon>
        <taxon>Micrococcales</taxon>
        <taxon>Microbacteriaceae</taxon>
        <taxon>Subtercola</taxon>
    </lineage>
</organism>
<evidence type="ECO:0000313" key="10">
    <source>
        <dbReference type="Proteomes" id="UP000776164"/>
    </source>
</evidence>
<evidence type="ECO:0000256" key="8">
    <source>
        <dbReference type="SAM" id="Phobius"/>
    </source>
</evidence>
<dbReference type="EMBL" id="JAFBBU010000001">
    <property type="protein sequence ID" value="MBM7472046.1"/>
    <property type="molecule type" value="Genomic_DNA"/>
</dbReference>
<evidence type="ECO:0000256" key="2">
    <source>
        <dbReference type="ARBA" id="ARBA00010735"/>
    </source>
</evidence>
<gene>
    <name evidence="9" type="ORF">JOE66_001680</name>
</gene>
<dbReference type="Pfam" id="PF03591">
    <property type="entry name" value="AzlC"/>
    <property type="match status" value="1"/>
</dbReference>
<evidence type="ECO:0000256" key="3">
    <source>
        <dbReference type="ARBA" id="ARBA00022448"/>
    </source>
</evidence>
<dbReference type="InterPro" id="IPR011606">
    <property type="entry name" value="Brnchd-chn_aa_trnsp_permease"/>
</dbReference>
<keyword evidence="4" id="KW-1003">Cell membrane</keyword>
<keyword evidence="10" id="KW-1185">Reference proteome</keyword>
<evidence type="ECO:0000256" key="7">
    <source>
        <dbReference type="ARBA" id="ARBA00023136"/>
    </source>
</evidence>
<evidence type="ECO:0000256" key="4">
    <source>
        <dbReference type="ARBA" id="ARBA00022475"/>
    </source>
</evidence>
<comment type="subcellular location">
    <subcellularLocation>
        <location evidence="1">Cell membrane</location>
        <topology evidence="1">Multi-pass membrane protein</topology>
    </subcellularLocation>
</comment>
<dbReference type="RefSeq" id="WP_307827120.1">
    <property type="nucleotide sequence ID" value="NZ_BAAAHT010000013.1"/>
</dbReference>
<feature type="transmembrane region" description="Helical" evidence="8">
    <location>
        <begin position="158"/>
        <end position="177"/>
    </location>
</feature>
<feature type="transmembrane region" description="Helical" evidence="8">
    <location>
        <begin position="12"/>
        <end position="36"/>
    </location>
</feature>
<feature type="transmembrane region" description="Helical" evidence="8">
    <location>
        <begin position="208"/>
        <end position="225"/>
    </location>
</feature>
<proteinExistence type="inferred from homology"/>
<keyword evidence="6 8" id="KW-1133">Transmembrane helix</keyword>
<dbReference type="PANTHER" id="PTHR34979:SF1">
    <property type="entry name" value="INNER MEMBRANE PROTEIN YGAZ"/>
    <property type="match status" value="1"/>
</dbReference>